<dbReference type="CDD" id="cd16833">
    <property type="entry name" value="YfiH"/>
    <property type="match status" value="1"/>
</dbReference>
<comment type="catalytic activity">
    <reaction evidence="10">
        <text>adenosine + phosphate = alpha-D-ribose 1-phosphate + adenine</text>
        <dbReference type="Rhea" id="RHEA:27642"/>
        <dbReference type="ChEBI" id="CHEBI:16335"/>
        <dbReference type="ChEBI" id="CHEBI:16708"/>
        <dbReference type="ChEBI" id="CHEBI:43474"/>
        <dbReference type="ChEBI" id="CHEBI:57720"/>
        <dbReference type="EC" id="2.4.2.1"/>
    </reaction>
    <physiologicalReaction direction="left-to-right" evidence="10">
        <dbReference type="Rhea" id="RHEA:27643"/>
    </physiologicalReaction>
</comment>
<evidence type="ECO:0000256" key="11">
    <source>
        <dbReference type="ARBA" id="ARBA00049893"/>
    </source>
</evidence>
<reference evidence="13 14" key="1">
    <citation type="submission" date="2019-02" db="EMBL/GenBank/DDBJ databases">
        <title>Sequencing the genomes of 1000 actinobacteria strains.</title>
        <authorList>
            <person name="Klenk H.-P."/>
        </authorList>
    </citation>
    <scope>NUCLEOTIDE SEQUENCE [LARGE SCALE GENOMIC DNA]</scope>
    <source>
        <strain evidence="13 14">DSM 16932</strain>
    </source>
</reference>
<comment type="catalytic activity">
    <reaction evidence="11">
        <text>S-methyl-5'-thioadenosine + phosphate = 5-(methylsulfanyl)-alpha-D-ribose 1-phosphate + adenine</text>
        <dbReference type="Rhea" id="RHEA:11852"/>
        <dbReference type="ChEBI" id="CHEBI:16708"/>
        <dbReference type="ChEBI" id="CHEBI:17509"/>
        <dbReference type="ChEBI" id="CHEBI:43474"/>
        <dbReference type="ChEBI" id="CHEBI:58533"/>
        <dbReference type="EC" id="2.4.2.28"/>
    </reaction>
    <physiologicalReaction direction="left-to-right" evidence="11">
        <dbReference type="Rhea" id="RHEA:11853"/>
    </physiologicalReaction>
</comment>
<keyword evidence="8" id="KW-0186">Copper</keyword>
<dbReference type="Pfam" id="PF02578">
    <property type="entry name" value="Cu-oxidase_4"/>
    <property type="match status" value="1"/>
</dbReference>
<dbReference type="SUPFAM" id="SSF64438">
    <property type="entry name" value="CNF1/YfiH-like putative cysteine hydrolases"/>
    <property type="match status" value="1"/>
</dbReference>
<keyword evidence="6" id="KW-0378">Hydrolase</keyword>
<comment type="caution">
    <text evidence="13">The sequence shown here is derived from an EMBL/GenBank/DDBJ whole genome shotgun (WGS) entry which is preliminary data.</text>
</comment>
<evidence type="ECO:0000313" key="14">
    <source>
        <dbReference type="Proteomes" id="UP000293852"/>
    </source>
</evidence>
<evidence type="ECO:0000256" key="7">
    <source>
        <dbReference type="ARBA" id="ARBA00022833"/>
    </source>
</evidence>
<evidence type="ECO:0000256" key="8">
    <source>
        <dbReference type="ARBA" id="ARBA00023008"/>
    </source>
</evidence>
<evidence type="ECO:0000256" key="12">
    <source>
        <dbReference type="RuleBase" id="RU361274"/>
    </source>
</evidence>
<dbReference type="Gene3D" id="3.60.140.10">
    <property type="entry name" value="CNF1/YfiH-like putative cysteine hydrolases"/>
    <property type="match status" value="1"/>
</dbReference>
<keyword evidence="14" id="KW-1185">Reference proteome</keyword>
<evidence type="ECO:0000256" key="5">
    <source>
        <dbReference type="ARBA" id="ARBA00022723"/>
    </source>
</evidence>
<dbReference type="AlphaFoldDB" id="A0A4Q7M0K4"/>
<sequence>MTAPCLRDMPPAWSQDALLPDDVGAGLLRVDLGEGVVAGFTTRRGGVSPAPWASLDLGANTGDDALRVRENRARVGAWLGAPVAFVAQVHGDRVLVLDAAERAEWASSAPPLAAGQADAVVTAASGLGLGVLVADCVPVLLADPVARVVGVVHAGRAGVRLGVVHRAVDAMLAAGATTAGLRAAVGPAVCGRCYEVPAEMRDEVAAIVPQAHATTREGTPALDLPAAVRAQLAASGVRSCVHVDRCTLEDPELFSHRRATAAGTTTGRQAGLVVLT</sequence>
<evidence type="ECO:0000256" key="3">
    <source>
        <dbReference type="ARBA" id="ARBA00007353"/>
    </source>
</evidence>
<protein>
    <recommendedName>
        <fullName evidence="12">Purine nucleoside phosphorylase</fullName>
    </recommendedName>
</protein>
<evidence type="ECO:0000256" key="6">
    <source>
        <dbReference type="ARBA" id="ARBA00022801"/>
    </source>
</evidence>
<accession>A0A4Q7M0K4</accession>
<evidence type="ECO:0000313" key="13">
    <source>
        <dbReference type="EMBL" id="RZS61286.1"/>
    </source>
</evidence>
<dbReference type="GO" id="GO:0017061">
    <property type="term" value="F:S-methyl-5-thioadenosine phosphorylase activity"/>
    <property type="evidence" value="ECO:0007669"/>
    <property type="project" value="UniProtKB-EC"/>
</dbReference>
<keyword evidence="4" id="KW-0808">Transferase</keyword>
<keyword evidence="5" id="KW-0479">Metal-binding</keyword>
<dbReference type="InterPro" id="IPR003730">
    <property type="entry name" value="Cu_polyphenol_OxRdtase"/>
</dbReference>
<gene>
    <name evidence="13" type="ORF">EV386_1583</name>
</gene>
<comment type="function">
    <text evidence="2">Purine nucleoside enzyme that catalyzes the phosphorolysis of adenosine and inosine nucleosides, yielding D-ribose 1-phosphate and the respective free bases, adenine and hypoxanthine. Also catalyzes the phosphorolysis of S-methyl-5'-thioadenosine into adenine and S-methyl-5-thio-alpha-D-ribose 1-phosphate. Also has adenosine deaminase activity.</text>
</comment>
<name>A0A4Q7M0K4_9MICO</name>
<dbReference type="PANTHER" id="PTHR30616">
    <property type="entry name" value="UNCHARACTERIZED PROTEIN YFIH"/>
    <property type="match status" value="1"/>
</dbReference>
<dbReference type="GO" id="GO:0016787">
    <property type="term" value="F:hydrolase activity"/>
    <property type="evidence" value="ECO:0007669"/>
    <property type="project" value="UniProtKB-KW"/>
</dbReference>
<organism evidence="13 14">
    <name type="scientific">Xylanimonas ulmi</name>
    <dbReference type="NCBI Taxonomy" id="228973"/>
    <lineage>
        <taxon>Bacteria</taxon>
        <taxon>Bacillati</taxon>
        <taxon>Actinomycetota</taxon>
        <taxon>Actinomycetes</taxon>
        <taxon>Micrococcales</taxon>
        <taxon>Promicromonosporaceae</taxon>
        <taxon>Xylanimonas</taxon>
    </lineage>
</organism>
<dbReference type="EMBL" id="SGWX01000001">
    <property type="protein sequence ID" value="RZS61286.1"/>
    <property type="molecule type" value="Genomic_DNA"/>
</dbReference>
<comment type="similarity">
    <text evidence="3 12">Belongs to the purine nucleoside phosphorylase YfiH/LACC1 family.</text>
</comment>
<evidence type="ECO:0000256" key="10">
    <source>
        <dbReference type="ARBA" id="ARBA00048968"/>
    </source>
</evidence>
<evidence type="ECO:0000256" key="1">
    <source>
        <dbReference type="ARBA" id="ARBA00000553"/>
    </source>
</evidence>
<dbReference type="PANTHER" id="PTHR30616:SF2">
    <property type="entry name" value="PURINE NUCLEOSIDE PHOSPHORYLASE LACC1"/>
    <property type="match status" value="1"/>
</dbReference>
<dbReference type="InterPro" id="IPR011324">
    <property type="entry name" value="Cytotoxic_necrot_fac-like_cat"/>
</dbReference>
<proteinExistence type="inferred from homology"/>
<dbReference type="NCBIfam" id="TIGR00726">
    <property type="entry name" value="peptidoglycan editing factor PgeF"/>
    <property type="match status" value="1"/>
</dbReference>
<keyword evidence="7" id="KW-0862">Zinc</keyword>
<dbReference type="Proteomes" id="UP000293852">
    <property type="component" value="Unassembled WGS sequence"/>
</dbReference>
<evidence type="ECO:0000256" key="9">
    <source>
        <dbReference type="ARBA" id="ARBA00047989"/>
    </source>
</evidence>
<evidence type="ECO:0000256" key="2">
    <source>
        <dbReference type="ARBA" id="ARBA00003215"/>
    </source>
</evidence>
<evidence type="ECO:0000256" key="4">
    <source>
        <dbReference type="ARBA" id="ARBA00022679"/>
    </source>
</evidence>
<comment type="catalytic activity">
    <reaction evidence="9">
        <text>adenosine + H2O + H(+) = inosine + NH4(+)</text>
        <dbReference type="Rhea" id="RHEA:24408"/>
        <dbReference type="ChEBI" id="CHEBI:15377"/>
        <dbReference type="ChEBI" id="CHEBI:15378"/>
        <dbReference type="ChEBI" id="CHEBI:16335"/>
        <dbReference type="ChEBI" id="CHEBI:17596"/>
        <dbReference type="ChEBI" id="CHEBI:28938"/>
        <dbReference type="EC" id="3.5.4.4"/>
    </reaction>
    <physiologicalReaction direction="left-to-right" evidence="9">
        <dbReference type="Rhea" id="RHEA:24409"/>
    </physiologicalReaction>
</comment>
<dbReference type="RefSeq" id="WP_341272811.1">
    <property type="nucleotide sequence ID" value="NZ_SGWX01000001.1"/>
</dbReference>
<dbReference type="InterPro" id="IPR038371">
    <property type="entry name" value="Cu_polyphenol_OxRdtase_sf"/>
</dbReference>
<comment type="catalytic activity">
    <reaction evidence="1">
        <text>inosine + phosphate = alpha-D-ribose 1-phosphate + hypoxanthine</text>
        <dbReference type="Rhea" id="RHEA:27646"/>
        <dbReference type="ChEBI" id="CHEBI:17368"/>
        <dbReference type="ChEBI" id="CHEBI:17596"/>
        <dbReference type="ChEBI" id="CHEBI:43474"/>
        <dbReference type="ChEBI" id="CHEBI:57720"/>
        <dbReference type="EC" id="2.4.2.1"/>
    </reaction>
    <physiologicalReaction direction="left-to-right" evidence="1">
        <dbReference type="Rhea" id="RHEA:27647"/>
    </physiologicalReaction>
</comment>
<dbReference type="GO" id="GO:0005507">
    <property type="term" value="F:copper ion binding"/>
    <property type="evidence" value="ECO:0007669"/>
    <property type="project" value="TreeGrafter"/>
</dbReference>